<dbReference type="GO" id="GO:0006635">
    <property type="term" value="P:fatty acid beta-oxidation"/>
    <property type="evidence" value="ECO:0007669"/>
    <property type="project" value="TreeGrafter"/>
</dbReference>
<dbReference type="CDD" id="cd06558">
    <property type="entry name" value="crotonase-like"/>
    <property type="match status" value="1"/>
</dbReference>
<comment type="caution">
    <text evidence="3">The sequence shown here is derived from an EMBL/GenBank/DDBJ whole genome shotgun (WGS) entry which is preliminary data.</text>
</comment>
<dbReference type="Pfam" id="PF00378">
    <property type="entry name" value="ECH_1"/>
    <property type="match status" value="1"/>
</dbReference>
<accession>A0A0E2AY07</accession>
<dbReference type="EMBL" id="AHMY02000067">
    <property type="protein sequence ID" value="EKO13805.1"/>
    <property type="molecule type" value="Genomic_DNA"/>
</dbReference>
<dbReference type="PANTHER" id="PTHR11941:SF133">
    <property type="entry name" value="1,2-EPOXYPHENYLACETYL-COA ISOMERASE"/>
    <property type="match status" value="1"/>
</dbReference>
<name>A0A0E2AY07_9LEPT</name>
<sequence>MGFIDRDTIDLGSGNKILTLSFNNPETRNSMTREMGLEFKKIIEGLIETPEQNKPRVVILTGKNDIFSAGGNFELLKSFSTKDYETNKKTMFEFYNLFLSVRRLDIPVICAANGHAIGAGFSLTFACDIRIFANEAKYQFNFVKLGIHPGMGSSYIVKELFGTHIANRLLFLAETLNGEEAFRLGLCNDSVPQKEVLGRATEIAIALSESAPLALSELKKNTYDKEKLEAALRKEAESQARNFISSDFKETIKAIEQKRKPVFKGL</sequence>
<dbReference type="SUPFAM" id="SSF52096">
    <property type="entry name" value="ClpP/crotonase"/>
    <property type="match status" value="1"/>
</dbReference>
<dbReference type="Proteomes" id="UP000006253">
    <property type="component" value="Unassembled WGS sequence"/>
</dbReference>
<gene>
    <name evidence="3" type="ORF">LEP1GSC081_3135</name>
</gene>
<dbReference type="GeneID" id="34313966"/>
<comment type="similarity">
    <text evidence="1">Belongs to the enoyl-CoA hydratase/isomerase family.</text>
</comment>
<evidence type="ECO:0000256" key="1">
    <source>
        <dbReference type="ARBA" id="ARBA00005254"/>
    </source>
</evidence>
<proteinExistence type="inferred from homology"/>
<evidence type="ECO:0000313" key="4">
    <source>
        <dbReference type="Proteomes" id="UP000006253"/>
    </source>
</evidence>
<dbReference type="PANTHER" id="PTHR11941">
    <property type="entry name" value="ENOYL-COA HYDRATASE-RELATED"/>
    <property type="match status" value="1"/>
</dbReference>
<dbReference type="InterPro" id="IPR014748">
    <property type="entry name" value="Enoyl-CoA_hydra_C"/>
</dbReference>
<dbReference type="GO" id="GO:0016853">
    <property type="term" value="F:isomerase activity"/>
    <property type="evidence" value="ECO:0007669"/>
    <property type="project" value="UniProtKB-KW"/>
</dbReference>
<evidence type="ECO:0000256" key="2">
    <source>
        <dbReference type="ARBA" id="ARBA00023239"/>
    </source>
</evidence>
<keyword evidence="2" id="KW-0456">Lyase</keyword>
<dbReference type="FunFam" id="3.90.226.10:FF:000070">
    <property type="entry name" value="Enoyl-CoA hydratase/isomerase family protein"/>
    <property type="match status" value="1"/>
</dbReference>
<reference evidence="3 4" key="1">
    <citation type="submission" date="2012-10" db="EMBL/GenBank/DDBJ databases">
        <authorList>
            <person name="Harkins D.M."/>
            <person name="Durkin A.S."/>
            <person name="Brinkac L.M."/>
            <person name="Selengut J.D."/>
            <person name="Sanka R."/>
            <person name="DePew J."/>
            <person name="Purushe J."/>
            <person name="Peacock S.J."/>
            <person name="Thaipadungpanit J."/>
            <person name="Wuthiekanun V.W."/>
            <person name="Day N.P."/>
            <person name="Vinetz J.M."/>
            <person name="Sutton G.G."/>
            <person name="Nelson W.C."/>
            <person name="Fouts D.E."/>
        </authorList>
    </citation>
    <scope>NUCLEOTIDE SEQUENCE [LARGE SCALE GENOMIC DNA]</scope>
    <source>
        <strain evidence="3 4">H1</strain>
    </source>
</reference>
<dbReference type="InterPro" id="IPR029045">
    <property type="entry name" value="ClpP/crotonase-like_dom_sf"/>
</dbReference>
<dbReference type="Gene3D" id="3.90.226.10">
    <property type="entry name" value="2-enoyl-CoA Hydratase, Chain A, domain 1"/>
    <property type="match status" value="1"/>
</dbReference>
<dbReference type="RefSeq" id="WP_004753219.1">
    <property type="nucleotide sequence ID" value="NZ_AHMY02000067.1"/>
</dbReference>
<protein>
    <submittedName>
        <fullName evidence="3">Enoyl-CoA hydratase/isomerase family protein</fullName>
    </submittedName>
</protein>
<keyword evidence="3" id="KW-0413">Isomerase</keyword>
<dbReference type="GO" id="GO:0016829">
    <property type="term" value="F:lyase activity"/>
    <property type="evidence" value="ECO:0007669"/>
    <property type="project" value="UniProtKB-KW"/>
</dbReference>
<dbReference type="InterPro" id="IPR001753">
    <property type="entry name" value="Enoyl-CoA_hydra/iso"/>
</dbReference>
<dbReference type="AlphaFoldDB" id="A0A0E2AY07"/>
<dbReference type="Gene3D" id="1.10.12.10">
    <property type="entry name" value="Lyase 2-enoyl-coa Hydratase, Chain A, domain 2"/>
    <property type="match status" value="1"/>
</dbReference>
<evidence type="ECO:0000313" key="3">
    <source>
        <dbReference type="EMBL" id="EKO13805.1"/>
    </source>
</evidence>
<organism evidence="3 4">
    <name type="scientific">Leptospira kirschneri str. H1</name>
    <dbReference type="NCBI Taxonomy" id="1049966"/>
    <lineage>
        <taxon>Bacteria</taxon>
        <taxon>Pseudomonadati</taxon>
        <taxon>Spirochaetota</taxon>
        <taxon>Spirochaetia</taxon>
        <taxon>Leptospirales</taxon>
        <taxon>Leptospiraceae</taxon>
        <taxon>Leptospira</taxon>
    </lineage>
</organism>